<dbReference type="EMBL" id="JYKN01001935">
    <property type="protein sequence ID" value="KKK18351.1"/>
    <property type="molecule type" value="Genomic_DNA"/>
</dbReference>
<evidence type="ECO:0000313" key="16">
    <source>
        <dbReference type="Proteomes" id="UP000034947"/>
    </source>
</evidence>
<dbReference type="InterPro" id="IPR014347">
    <property type="entry name" value="Tautomerase/MIF_sf"/>
</dbReference>
<feature type="compositionally biased region" description="Low complexity" evidence="13">
    <location>
        <begin position="433"/>
        <end position="443"/>
    </location>
</feature>
<evidence type="ECO:0000256" key="3">
    <source>
        <dbReference type="ARBA" id="ARBA00022514"/>
    </source>
</evidence>
<evidence type="ECO:0000256" key="8">
    <source>
        <dbReference type="ARBA" id="ARBA00038932"/>
    </source>
</evidence>
<dbReference type="VEuPathDB" id="FungiDB:P175DRAFT_0499362"/>
<dbReference type="EC" id="5.3.2.1" evidence="9"/>
<name>A0A0F8V5V3_9EURO</name>
<evidence type="ECO:0000256" key="13">
    <source>
        <dbReference type="SAM" id="MobiDB-lite"/>
    </source>
</evidence>
<feature type="region of interest" description="Disordered" evidence="13">
    <location>
        <begin position="373"/>
        <end position="468"/>
    </location>
</feature>
<comment type="similarity">
    <text evidence="2">Belongs to the MIF family.</text>
</comment>
<dbReference type="PANTHER" id="PTHR11954:SF6">
    <property type="entry name" value="MACROPHAGE MIGRATION INHIBITORY FACTOR"/>
    <property type="match status" value="1"/>
</dbReference>
<proteinExistence type="inferred from homology"/>
<dbReference type="OrthoDB" id="255819at2759"/>
<comment type="subcellular location">
    <subcellularLocation>
        <location evidence="1">Secreted</location>
    </subcellularLocation>
</comment>
<feature type="compositionally biased region" description="Polar residues" evidence="13">
    <location>
        <begin position="405"/>
        <end position="415"/>
    </location>
</feature>
<gene>
    <name evidence="15" type="ORF">AOCH_002532</name>
</gene>
<evidence type="ECO:0000256" key="11">
    <source>
        <dbReference type="ARBA" id="ARBA00041912"/>
    </source>
</evidence>
<dbReference type="GO" id="GO:0004167">
    <property type="term" value="F:dopachrome isomerase activity"/>
    <property type="evidence" value="ECO:0007669"/>
    <property type="project" value="UniProtKB-EC"/>
</dbReference>
<dbReference type="GO" id="GO:0005576">
    <property type="term" value="C:extracellular region"/>
    <property type="evidence" value="ECO:0007669"/>
    <property type="project" value="UniProtKB-SubCell"/>
</dbReference>
<reference evidence="15 16" key="1">
    <citation type="submission" date="2015-02" db="EMBL/GenBank/DDBJ databases">
        <title>Draft Genome Sequences of Two Closely-Related Aflatoxigenic Aspergillus Species Obtained from the Cote d'Ivoire.</title>
        <authorList>
            <person name="Moore G.G."/>
            <person name="Beltz S.B."/>
            <person name="Mack B.M."/>
        </authorList>
    </citation>
    <scope>NUCLEOTIDE SEQUENCE [LARGE SCALE GENOMIC DNA]</scope>
    <source>
        <strain evidence="15 16">SRRC1432</strain>
    </source>
</reference>
<feature type="domain" description="MJ1316 RNA cyclic group end recognition" evidence="14">
    <location>
        <begin position="57"/>
        <end position="126"/>
    </location>
</feature>
<protein>
    <recommendedName>
        <fullName evidence="12">L-dopachrome isomerase</fullName>
        <ecNumber evidence="9">5.3.2.1</ecNumber>
        <ecNumber evidence="8">5.3.3.12</ecNumber>
    </recommendedName>
    <alternativeName>
        <fullName evidence="10">L-dopachrome tautomerase</fullName>
    </alternativeName>
    <alternativeName>
        <fullName evidence="11">Phenylpyruvate tautomerase</fullName>
    </alternativeName>
</protein>
<keyword evidence="3" id="KW-0202">Cytokine</keyword>
<dbReference type="SUPFAM" id="SSF55331">
    <property type="entry name" value="Tautomerase/MIF"/>
    <property type="match status" value="1"/>
</dbReference>
<sequence>MASPSKTQEEQTLRVDPAEDFQRAGSRERSPTPPVTKDTQLQRSPEAKSSQSTENRLRPVADIVNRLIWDEKYDSTDYIIGYEDRFDGRMEASLNSWKRESTDEEFIPQHRVLYIKRKSDSEIAIWRLRMDDKMAHKRHRIDFSLRRRRHHLSETSSSSLSPTVPVLESPLSFQAFASHHVSEEATLRQNNKLNRTPVKPSMFLEDKEDDDSQAPNLTRSALKVSQYFEDVFNTRGPRLSPTTRISQDSLVMIEIKVNVKIKDEDSVVPSVMSRMAQIYQKSESFMVVTVQQDACLRFGHSTLPAYSMKVFALPYLIAPITNLRSTILIQAAIQEILHISPSRGVILYIPIAEENMATNNTTMMGEIARLERETHGQETGVLKSLSRTMSRRMKSTSSQSRPLSVATTSSWTVESDSQEAKRDMPTGSEGTNASKEGSAARSGRASRRLHQFISRRVPETFEGPSNDE</sequence>
<feature type="compositionally biased region" description="Basic and acidic residues" evidence="13">
    <location>
        <begin position="7"/>
        <end position="30"/>
    </location>
</feature>
<dbReference type="InterPro" id="IPR001398">
    <property type="entry name" value="Macrophage_inhib_fac"/>
</dbReference>
<keyword evidence="5" id="KW-0413">Isomerase</keyword>
<evidence type="ECO:0000256" key="12">
    <source>
        <dbReference type="ARBA" id="ARBA00042730"/>
    </source>
</evidence>
<evidence type="ECO:0000256" key="9">
    <source>
        <dbReference type="ARBA" id="ARBA00039086"/>
    </source>
</evidence>
<keyword evidence="4" id="KW-0964">Secreted</keyword>
<dbReference type="GO" id="GO:0050178">
    <property type="term" value="F:phenylpyruvate tautomerase activity"/>
    <property type="evidence" value="ECO:0007669"/>
    <property type="project" value="UniProtKB-EC"/>
</dbReference>
<evidence type="ECO:0000256" key="1">
    <source>
        <dbReference type="ARBA" id="ARBA00004613"/>
    </source>
</evidence>
<evidence type="ECO:0000256" key="4">
    <source>
        <dbReference type="ARBA" id="ARBA00022525"/>
    </source>
</evidence>
<dbReference type="EC" id="5.3.3.12" evidence="8"/>
<evidence type="ECO:0000259" key="14">
    <source>
        <dbReference type="Pfam" id="PF04457"/>
    </source>
</evidence>
<dbReference type="Pfam" id="PF01187">
    <property type="entry name" value="MIF"/>
    <property type="match status" value="1"/>
</dbReference>
<evidence type="ECO:0000256" key="5">
    <source>
        <dbReference type="ARBA" id="ARBA00023235"/>
    </source>
</evidence>
<dbReference type="PANTHER" id="PTHR11954">
    <property type="entry name" value="D-DOPACHROME DECARBOXYLASE"/>
    <property type="match status" value="1"/>
</dbReference>
<evidence type="ECO:0000256" key="2">
    <source>
        <dbReference type="ARBA" id="ARBA00005851"/>
    </source>
</evidence>
<dbReference type="InterPro" id="IPR040459">
    <property type="entry name" value="MJ1316"/>
</dbReference>
<comment type="catalytic activity">
    <reaction evidence="6">
        <text>3-phenylpyruvate = enol-phenylpyruvate</text>
        <dbReference type="Rhea" id="RHEA:17097"/>
        <dbReference type="ChEBI" id="CHEBI:16815"/>
        <dbReference type="ChEBI" id="CHEBI:18005"/>
        <dbReference type="EC" id="5.3.2.1"/>
    </reaction>
</comment>
<evidence type="ECO:0000256" key="7">
    <source>
        <dbReference type="ARBA" id="ARBA00036823"/>
    </source>
</evidence>
<feature type="region of interest" description="Disordered" evidence="13">
    <location>
        <begin position="1"/>
        <end position="57"/>
    </location>
</feature>
<dbReference type="Pfam" id="PF04457">
    <property type="entry name" value="MJ1316"/>
    <property type="match status" value="1"/>
</dbReference>
<evidence type="ECO:0000256" key="10">
    <source>
        <dbReference type="ARBA" id="ARBA00041631"/>
    </source>
</evidence>
<feature type="compositionally biased region" description="Polar residues" evidence="13">
    <location>
        <begin position="37"/>
        <end position="54"/>
    </location>
</feature>
<dbReference type="Proteomes" id="UP000034947">
    <property type="component" value="Unassembled WGS sequence"/>
</dbReference>
<dbReference type="AlphaFoldDB" id="A0A0F8V5V3"/>
<accession>A0A0F8V5V3</accession>
<keyword evidence="16" id="KW-1185">Reference proteome</keyword>
<organism evidence="15 16">
    <name type="scientific">Aspergillus ochraceoroseus</name>
    <dbReference type="NCBI Taxonomy" id="138278"/>
    <lineage>
        <taxon>Eukaryota</taxon>
        <taxon>Fungi</taxon>
        <taxon>Dikarya</taxon>
        <taxon>Ascomycota</taxon>
        <taxon>Pezizomycotina</taxon>
        <taxon>Eurotiomycetes</taxon>
        <taxon>Eurotiomycetidae</taxon>
        <taxon>Eurotiales</taxon>
        <taxon>Aspergillaceae</taxon>
        <taxon>Aspergillus</taxon>
        <taxon>Aspergillus subgen. Nidulantes</taxon>
    </lineage>
</organism>
<evidence type="ECO:0000313" key="15">
    <source>
        <dbReference type="EMBL" id="KKK18351.1"/>
    </source>
</evidence>
<comment type="catalytic activity">
    <reaction evidence="7">
        <text>L-dopachrome = 5,6-dihydroxyindole-2-carboxylate</text>
        <dbReference type="Rhea" id="RHEA:13041"/>
        <dbReference type="ChEBI" id="CHEBI:16875"/>
        <dbReference type="ChEBI" id="CHEBI:57509"/>
        <dbReference type="EC" id="5.3.3.12"/>
    </reaction>
</comment>
<comment type="caution">
    <text evidence="15">The sequence shown here is derived from an EMBL/GenBank/DDBJ whole genome shotgun (WGS) entry which is preliminary data.</text>
</comment>
<dbReference type="Gene3D" id="3.30.429.10">
    <property type="entry name" value="Macrophage Migration Inhibitory Factor"/>
    <property type="match status" value="1"/>
</dbReference>
<evidence type="ECO:0000256" key="6">
    <source>
        <dbReference type="ARBA" id="ARBA00036735"/>
    </source>
</evidence>